<dbReference type="GO" id="GO:0016740">
    <property type="term" value="F:transferase activity"/>
    <property type="evidence" value="ECO:0007669"/>
    <property type="project" value="UniProtKB-KW"/>
</dbReference>
<proteinExistence type="predicted"/>
<dbReference type="RefSeq" id="WP_008619093.1">
    <property type="nucleotide sequence ID" value="NZ_JH376595.1"/>
</dbReference>
<accession>G5SPU2</accession>
<dbReference type="OrthoDB" id="9814490at2"/>
<dbReference type="EMBL" id="AFFY01000020">
    <property type="protein sequence ID" value="EHH00658.1"/>
    <property type="molecule type" value="Genomic_DNA"/>
</dbReference>
<keyword evidence="1" id="KW-0808">Transferase</keyword>
<dbReference type="InterPro" id="IPR001451">
    <property type="entry name" value="Hexapep"/>
</dbReference>
<dbReference type="AlphaFoldDB" id="G5SPU2"/>
<dbReference type="PANTHER" id="PTHR42811">
    <property type="entry name" value="SERINE ACETYLTRANSFERASE"/>
    <property type="match status" value="1"/>
</dbReference>
<comment type="caution">
    <text evidence="1">The sequence shown here is derived from an EMBL/GenBank/DDBJ whole genome shotgun (WGS) entry which is preliminary data.</text>
</comment>
<dbReference type="Pfam" id="PF00132">
    <property type="entry name" value="Hexapep"/>
    <property type="match status" value="1"/>
</dbReference>
<organism evidence="1 2">
    <name type="scientific">Paraprevotella clara YIT 11840</name>
    <dbReference type="NCBI Taxonomy" id="762968"/>
    <lineage>
        <taxon>Bacteria</taxon>
        <taxon>Pseudomonadati</taxon>
        <taxon>Bacteroidota</taxon>
        <taxon>Bacteroidia</taxon>
        <taxon>Bacteroidales</taxon>
        <taxon>Prevotellaceae</taxon>
        <taxon>Paraprevotella</taxon>
    </lineage>
</organism>
<gene>
    <name evidence="1" type="ORF">HMPREF9441_01376</name>
</gene>
<dbReference type="PATRIC" id="fig|762968.3.peg.1227"/>
<dbReference type="GeneID" id="98396686"/>
<reference evidence="1 2" key="1">
    <citation type="submission" date="2011-03" db="EMBL/GenBank/DDBJ databases">
        <authorList>
            <person name="Weinstock G."/>
            <person name="Sodergren E."/>
            <person name="Clifton S."/>
            <person name="Fulton L."/>
            <person name="Fulton B."/>
            <person name="Courtney L."/>
            <person name="Fronick C."/>
            <person name="Harrison M."/>
            <person name="Strong C."/>
            <person name="Farmer C."/>
            <person name="Delahaunty K."/>
            <person name="Markovic C."/>
            <person name="Hall O."/>
            <person name="Minx P."/>
            <person name="Tomlinson C."/>
            <person name="Mitreva M."/>
            <person name="Hou S."/>
            <person name="Chen J."/>
            <person name="Wollam A."/>
            <person name="Pepin K.H."/>
            <person name="Johnson M."/>
            <person name="Bhonagiri V."/>
            <person name="Zhang X."/>
            <person name="Suruliraj S."/>
            <person name="Warren W."/>
            <person name="Chinwalla A."/>
            <person name="Mardis E.R."/>
            <person name="Wilson R.K."/>
        </authorList>
    </citation>
    <scope>NUCLEOTIDE SEQUENCE [LARGE SCALE GENOMIC DNA]</scope>
    <source>
        <strain evidence="1 2">YIT 11840</strain>
    </source>
</reference>
<dbReference type="STRING" id="762968.HMPREF9441_01376"/>
<evidence type="ECO:0000313" key="2">
    <source>
        <dbReference type="Proteomes" id="UP000003598"/>
    </source>
</evidence>
<dbReference type="HOGENOM" id="CLU_051638_11_1_10"/>
<dbReference type="Gene3D" id="2.160.10.10">
    <property type="entry name" value="Hexapeptide repeat proteins"/>
    <property type="match status" value="1"/>
</dbReference>
<keyword evidence="2" id="KW-1185">Reference proteome</keyword>
<name>G5SPU2_9BACT</name>
<dbReference type="eggNOG" id="COG1045">
    <property type="taxonomic scope" value="Bacteria"/>
</dbReference>
<sequence length="190" mass="21238">MKKAEFKEILALEKSIYTSHVLYSGSTFLSMLKNEAPYRIWKWLRLSRYADYYRRCFSETKGVKRIIYQTLYVYYIRRKQILGEKLSLEIGTEHIGVGLVIYHYNNVINGNAVIGKNCHIHGTVVIGNNGKTNECPVIGDNVMVGAGAKIIGNVKIADNIKIAAGAVVVNSFMEPGITIAGIPARKINKN</sequence>
<dbReference type="Proteomes" id="UP000003598">
    <property type="component" value="Unassembled WGS sequence"/>
</dbReference>
<evidence type="ECO:0000313" key="1">
    <source>
        <dbReference type="EMBL" id="EHH00658.1"/>
    </source>
</evidence>
<protein>
    <submittedName>
        <fullName evidence="1">2,3,4,5-tetrahydropyridine-2,6-dicarboxylate N-acetyltransferase domain protein</fullName>
    </submittedName>
</protein>
<dbReference type="SUPFAM" id="SSF51161">
    <property type="entry name" value="Trimeric LpxA-like enzymes"/>
    <property type="match status" value="1"/>
</dbReference>
<dbReference type="InterPro" id="IPR011004">
    <property type="entry name" value="Trimer_LpxA-like_sf"/>
</dbReference>